<dbReference type="EMBL" id="CP036426">
    <property type="protein sequence ID" value="QDV35189.1"/>
    <property type="molecule type" value="Genomic_DNA"/>
</dbReference>
<accession>A0A518H2X5</accession>
<dbReference type="InterPro" id="IPR010488">
    <property type="entry name" value="Zeta_toxin_domain"/>
</dbReference>
<keyword evidence="1" id="KW-0547">Nucleotide-binding</keyword>
<dbReference type="Pfam" id="PF06414">
    <property type="entry name" value="Zeta_toxin"/>
    <property type="match status" value="1"/>
</dbReference>
<dbReference type="GO" id="GO:0005524">
    <property type="term" value="F:ATP binding"/>
    <property type="evidence" value="ECO:0007669"/>
    <property type="project" value="UniProtKB-KW"/>
</dbReference>
<name>A0A518H2X5_9BACT</name>
<evidence type="ECO:0000313" key="4">
    <source>
        <dbReference type="EMBL" id="QDV35189.1"/>
    </source>
</evidence>
<sequence length="198" mass="21541">MTEPLSPMADPPLLLILGGPNGAGKSTAASALLPDDLPFVNADEIAKTLPGYPSRGADLEAGRLVLIRLDELERMRASFAIETTLAGRSLAPRVERLRGQGYLVRLIFIWVPSPELSVQRVAVRVRSGGHAIPEATIRRRFQAGLRNLFGLYQPIVDRWEVFENATAAGLDIIAGGHAGGRTVVYRPELWRQVVEGGR</sequence>
<organism evidence="4 5">
    <name type="scientific">Tautonia plasticadhaerens</name>
    <dbReference type="NCBI Taxonomy" id="2527974"/>
    <lineage>
        <taxon>Bacteria</taxon>
        <taxon>Pseudomonadati</taxon>
        <taxon>Planctomycetota</taxon>
        <taxon>Planctomycetia</taxon>
        <taxon>Isosphaerales</taxon>
        <taxon>Isosphaeraceae</taxon>
        <taxon>Tautonia</taxon>
    </lineage>
</organism>
<evidence type="ECO:0000259" key="3">
    <source>
        <dbReference type="Pfam" id="PF06414"/>
    </source>
</evidence>
<dbReference type="SUPFAM" id="SSF52540">
    <property type="entry name" value="P-loop containing nucleoside triphosphate hydrolases"/>
    <property type="match status" value="1"/>
</dbReference>
<protein>
    <submittedName>
        <fullName evidence="4">Zeta toxin</fullName>
    </submittedName>
</protein>
<evidence type="ECO:0000256" key="2">
    <source>
        <dbReference type="ARBA" id="ARBA00022840"/>
    </source>
</evidence>
<keyword evidence="5" id="KW-1185">Reference proteome</keyword>
<dbReference type="GO" id="GO:0016301">
    <property type="term" value="F:kinase activity"/>
    <property type="evidence" value="ECO:0007669"/>
    <property type="project" value="InterPro"/>
</dbReference>
<gene>
    <name evidence="4" type="ORF">ElP_30920</name>
</gene>
<evidence type="ECO:0000256" key="1">
    <source>
        <dbReference type="ARBA" id="ARBA00022741"/>
    </source>
</evidence>
<evidence type="ECO:0000313" key="5">
    <source>
        <dbReference type="Proteomes" id="UP000317835"/>
    </source>
</evidence>
<dbReference type="KEGG" id="tpla:ElP_30920"/>
<dbReference type="PANTHER" id="PTHR39206:SF1">
    <property type="entry name" value="SLL8004 PROTEIN"/>
    <property type="match status" value="1"/>
</dbReference>
<dbReference type="AlphaFoldDB" id="A0A518H2X5"/>
<reference evidence="4 5" key="1">
    <citation type="submission" date="2019-02" db="EMBL/GenBank/DDBJ databases">
        <title>Deep-cultivation of Planctomycetes and their phenomic and genomic characterization uncovers novel biology.</title>
        <authorList>
            <person name="Wiegand S."/>
            <person name="Jogler M."/>
            <person name="Boedeker C."/>
            <person name="Pinto D."/>
            <person name="Vollmers J."/>
            <person name="Rivas-Marin E."/>
            <person name="Kohn T."/>
            <person name="Peeters S.H."/>
            <person name="Heuer A."/>
            <person name="Rast P."/>
            <person name="Oberbeckmann S."/>
            <person name="Bunk B."/>
            <person name="Jeske O."/>
            <person name="Meyerdierks A."/>
            <person name="Storesund J.E."/>
            <person name="Kallscheuer N."/>
            <person name="Luecker S."/>
            <person name="Lage O.M."/>
            <person name="Pohl T."/>
            <person name="Merkel B.J."/>
            <person name="Hornburger P."/>
            <person name="Mueller R.-W."/>
            <person name="Bruemmer F."/>
            <person name="Labrenz M."/>
            <person name="Spormann A.M."/>
            <person name="Op den Camp H."/>
            <person name="Overmann J."/>
            <person name="Amann R."/>
            <person name="Jetten M.S.M."/>
            <person name="Mascher T."/>
            <person name="Medema M.H."/>
            <person name="Devos D.P."/>
            <person name="Kaster A.-K."/>
            <person name="Ovreas L."/>
            <person name="Rohde M."/>
            <person name="Galperin M.Y."/>
            <person name="Jogler C."/>
        </authorList>
    </citation>
    <scope>NUCLEOTIDE SEQUENCE [LARGE SCALE GENOMIC DNA]</scope>
    <source>
        <strain evidence="4 5">ElP</strain>
    </source>
</reference>
<dbReference type="PANTHER" id="PTHR39206">
    <property type="entry name" value="SLL8004 PROTEIN"/>
    <property type="match status" value="1"/>
</dbReference>
<proteinExistence type="predicted"/>
<dbReference type="InterPro" id="IPR027417">
    <property type="entry name" value="P-loop_NTPase"/>
</dbReference>
<dbReference type="Gene3D" id="3.40.50.300">
    <property type="entry name" value="P-loop containing nucleotide triphosphate hydrolases"/>
    <property type="match status" value="1"/>
</dbReference>
<feature type="domain" description="Zeta toxin" evidence="3">
    <location>
        <begin position="10"/>
        <end position="162"/>
    </location>
</feature>
<keyword evidence="2" id="KW-0067">ATP-binding</keyword>
<dbReference type="Proteomes" id="UP000317835">
    <property type="component" value="Chromosome"/>
</dbReference>